<dbReference type="CDD" id="cd00757">
    <property type="entry name" value="ThiF_MoeB_HesA_family"/>
    <property type="match status" value="1"/>
</dbReference>
<dbReference type="Pfam" id="PF00899">
    <property type="entry name" value="ThiF"/>
    <property type="match status" value="1"/>
</dbReference>
<reference evidence="3 4" key="1">
    <citation type="submission" date="2019-08" db="EMBL/GenBank/DDBJ databases">
        <title>Deep-cultivation of Planctomycetes and their phenomic and genomic characterization uncovers novel biology.</title>
        <authorList>
            <person name="Wiegand S."/>
            <person name="Jogler M."/>
            <person name="Boedeker C."/>
            <person name="Pinto D."/>
            <person name="Vollmers J."/>
            <person name="Rivas-Marin E."/>
            <person name="Kohn T."/>
            <person name="Peeters S.H."/>
            <person name="Heuer A."/>
            <person name="Rast P."/>
            <person name="Oberbeckmann S."/>
            <person name="Bunk B."/>
            <person name="Jeske O."/>
            <person name="Meyerdierks A."/>
            <person name="Storesund J.E."/>
            <person name="Kallscheuer N."/>
            <person name="Luecker S."/>
            <person name="Lage O.M."/>
            <person name="Pohl T."/>
            <person name="Merkel B.J."/>
            <person name="Hornburger P."/>
            <person name="Mueller R.-W."/>
            <person name="Bruemmer F."/>
            <person name="Labrenz M."/>
            <person name="Spormann A.M."/>
            <person name="Op den Camp H."/>
            <person name="Overmann J."/>
            <person name="Amann R."/>
            <person name="Jetten M.S.M."/>
            <person name="Mascher T."/>
            <person name="Medema M.H."/>
            <person name="Devos D.P."/>
            <person name="Kaster A.-K."/>
            <person name="Ovreas L."/>
            <person name="Rohde M."/>
            <person name="Galperin M.Y."/>
            <person name="Jogler C."/>
        </authorList>
    </citation>
    <scope>NUCLEOTIDE SEQUENCE [LARGE SCALE GENOMIC DNA]</scope>
    <source>
        <strain evidence="3 4">Pr1d</strain>
    </source>
</reference>
<feature type="domain" description="THIF-type NAD/FAD binding fold" evidence="2">
    <location>
        <begin position="11"/>
        <end position="249"/>
    </location>
</feature>
<dbReference type="InterPro" id="IPR035985">
    <property type="entry name" value="Ubiquitin-activating_enz"/>
</dbReference>
<protein>
    <submittedName>
        <fullName evidence="3">Sulfur carrier protein ThiS adenylyltransferase</fullName>
        <ecNumber evidence="3">2.7.7.73</ecNumber>
    </submittedName>
</protein>
<accession>A0A5B9QD13</accession>
<dbReference type="GO" id="GO:0004792">
    <property type="term" value="F:thiosulfate-cyanide sulfurtransferase activity"/>
    <property type="evidence" value="ECO:0007669"/>
    <property type="project" value="TreeGrafter"/>
</dbReference>
<dbReference type="GO" id="GO:0008641">
    <property type="term" value="F:ubiquitin-like modifier activating enzyme activity"/>
    <property type="evidence" value="ECO:0007669"/>
    <property type="project" value="InterPro"/>
</dbReference>
<dbReference type="GO" id="GO:0008146">
    <property type="term" value="F:sulfotransferase activity"/>
    <property type="evidence" value="ECO:0007669"/>
    <property type="project" value="TreeGrafter"/>
</dbReference>
<evidence type="ECO:0000313" key="3">
    <source>
        <dbReference type="EMBL" id="QEG34836.1"/>
    </source>
</evidence>
<dbReference type="InterPro" id="IPR045886">
    <property type="entry name" value="ThiF/MoeB/HesA"/>
</dbReference>
<organism evidence="3 4">
    <name type="scientific">Bythopirellula goksoeyrii</name>
    <dbReference type="NCBI Taxonomy" id="1400387"/>
    <lineage>
        <taxon>Bacteria</taxon>
        <taxon>Pseudomonadati</taxon>
        <taxon>Planctomycetota</taxon>
        <taxon>Planctomycetia</taxon>
        <taxon>Pirellulales</taxon>
        <taxon>Lacipirellulaceae</taxon>
        <taxon>Bythopirellula</taxon>
    </lineage>
</organism>
<dbReference type="GO" id="GO:0016779">
    <property type="term" value="F:nucleotidyltransferase activity"/>
    <property type="evidence" value="ECO:0007669"/>
    <property type="project" value="UniProtKB-KW"/>
</dbReference>
<dbReference type="KEGG" id="bgok:Pr1d_21210"/>
<dbReference type="InterPro" id="IPR000594">
    <property type="entry name" value="ThiF_NAD_FAD-bd"/>
</dbReference>
<dbReference type="PANTHER" id="PTHR10953">
    <property type="entry name" value="UBIQUITIN-ACTIVATING ENZYME E1"/>
    <property type="match status" value="1"/>
</dbReference>
<comment type="similarity">
    <text evidence="1">Belongs to the HesA/MoeB/ThiF family.</text>
</comment>
<evidence type="ECO:0000256" key="1">
    <source>
        <dbReference type="ARBA" id="ARBA00009919"/>
    </source>
</evidence>
<keyword evidence="4" id="KW-1185">Reference proteome</keyword>
<evidence type="ECO:0000313" key="4">
    <source>
        <dbReference type="Proteomes" id="UP000323917"/>
    </source>
</evidence>
<dbReference type="PANTHER" id="PTHR10953:SF102">
    <property type="entry name" value="ADENYLYLTRANSFERASE AND SULFURTRANSFERASE MOCS3"/>
    <property type="match status" value="1"/>
</dbReference>
<keyword evidence="3" id="KW-0548">Nucleotidyltransferase</keyword>
<dbReference type="RefSeq" id="WP_210417947.1">
    <property type="nucleotide sequence ID" value="NZ_CP042913.1"/>
</dbReference>
<dbReference type="Proteomes" id="UP000323917">
    <property type="component" value="Chromosome"/>
</dbReference>
<sequence length="346" mass="37027">MDDADKISDRYIRQTRFAPLGVEGQRRLGEARMLVCGCGALGSVVADLLVRAGVGFLRIVDRDFVELDNLHRQVLFTEQDAAEQLPKAIAAHRRLTQVNSDVEIESVVADVNAANIRHLAQGIDVLVDGTDNFETRYLLNDIAVELGLPWVFAGCVGAEGQTMAIIPGQTPCLSCFLPEPPPASSQPTCETAGVLGPLVGVIASLQAMEALKLGSGNASAVNPYLNVLDLWNNQIRSINMAKSRREDCPTCGERKFPWLTGQKGTAVTSLCGRNSVQISPAAGESVNMAVLAERLSSLGQVTSNPYLLRVTIGQYLLTVFADGRTIVGGTDDPAVARTVHAKYVGN</sequence>
<evidence type="ECO:0000259" key="2">
    <source>
        <dbReference type="Pfam" id="PF00899"/>
    </source>
</evidence>
<dbReference type="GO" id="GO:0005829">
    <property type="term" value="C:cytosol"/>
    <property type="evidence" value="ECO:0007669"/>
    <property type="project" value="TreeGrafter"/>
</dbReference>
<proteinExistence type="inferred from homology"/>
<dbReference type="EC" id="2.7.7.73" evidence="3"/>
<dbReference type="AlphaFoldDB" id="A0A5B9QD13"/>
<dbReference type="SUPFAM" id="SSF69572">
    <property type="entry name" value="Activating enzymes of the ubiquitin-like proteins"/>
    <property type="match status" value="1"/>
</dbReference>
<dbReference type="EMBL" id="CP042913">
    <property type="protein sequence ID" value="QEG34836.1"/>
    <property type="molecule type" value="Genomic_DNA"/>
</dbReference>
<name>A0A5B9QD13_9BACT</name>
<gene>
    <name evidence="3" type="primary">thiF</name>
    <name evidence="3" type="ORF">Pr1d_21210</name>
</gene>
<keyword evidence="3" id="KW-0808">Transferase</keyword>
<dbReference type="Gene3D" id="3.40.50.720">
    <property type="entry name" value="NAD(P)-binding Rossmann-like Domain"/>
    <property type="match status" value="1"/>
</dbReference>
<dbReference type="FunFam" id="3.40.50.720:FF:000080">
    <property type="entry name" value="Thiazole biosynthesis adenylyltransferase ThiF"/>
    <property type="match status" value="1"/>
</dbReference>